<evidence type="ECO:0000256" key="2">
    <source>
        <dbReference type="ARBA" id="ARBA00022857"/>
    </source>
</evidence>
<name>A0AAD4QIY0_9AGAM</name>
<keyword evidence="7" id="KW-1185">Reference proteome</keyword>
<dbReference type="InterPro" id="IPR018170">
    <property type="entry name" value="Aldo/ket_reductase_CS"/>
</dbReference>
<dbReference type="AlphaFoldDB" id="A0AAD4QIY0"/>
<dbReference type="Pfam" id="PF00248">
    <property type="entry name" value="Aldo_ket_red"/>
    <property type="match status" value="1"/>
</dbReference>
<feature type="domain" description="NADP-dependent oxidoreductase" evidence="4">
    <location>
        <begin position="2"/>
        <end position="160"/>
    </location>
</feature>
<dbReference type="InterPro" id="IPR036812">
    <property type="entry name" value="NAD(P)_OxRdtase_dom_sf"/>
</dbReference>
<dbReference type="PANTHER" id="PTHR43827:SF3">
    <property type="entry name" value="NADP-DEPENDENT OXIDOREDUCTASE DOMAIN-CONTAINING PROTEIN"/>
    <property type="match status" value="1"/>
</dbReference>
<dbReference type="SUPFAM" id="SSF51430">
    <property type="entry name" value="NAD(P)-linked oxidoreductase"/>
    <property type="match status" value="1"/>
</dbReference>
<organism evidence="5 7">
    <name type="scientific">Multifurca ochricompacta</name>
    <dbReference type="NCBI Taxonomy" id="376703"/>
    <lineage>
        <taxon>Eukaryota</taxon>
        <taxon>Fungi</taxon>
        <taxon>Dikarya</taxon>
        <taxon>Basidiomycota</taxon>
        <taxon>Agaricomycotina</taxon>
        <taxon>Agaricomycetes</taxon>
        <taxon>Russulales</taxon>
        <taxon>Russulaceae</taxon>
        <taxon>Multifurca</taxon>
    </lineage>
</organism>
<evidence type="ECO:0000256" key="3">
    <source>
        <dbReference type="ARBA" id="ARBA00023002"/>
    </source>
</evidence>
<dbReference type="Proteomes" id="UP001203297">
    <property type="component" value="Unassembled WGS sequence"/>
</dbReference>
<dbReference type="Gene3D" id="3.20.20.100">
    <property type="entry name" value="NADP-dependent oxidoreductase domain"/>
    <property type="match status" value="1"/>
</dbReference>
<evidence type="ECO:0000313" key="7">
    <source>
        <dbReference type="Proteomes" id="UP001203297"/>
    </source>
</evidence>
<protein>
    <submittedName>
        <fullName evidence="5">NADP-dependent oxidoreductase domain-containing protein</fullName>
    </submittedName>
</protein>
<comment type="similarity">
    <text evidence="1">Belongs to the aldo/keto reductase family.</text>
</comment>
<feature type="non-terminal residue" evidence="5">
    <location>
        <position position="1"/>
    </location>
</feature>
<dbReference type="PROSITE" id="PS00062">
    <property type="entry name" value="ALDOKETO_REDUCTASE_2"/>
    <property type="match status" value="1"/>
</dbReference>
<keyword evidence="3" id="KW-0560">Oxidoreductase</keyword>
<comment type="caution">
    <text evidence="5">The sequence shown here is derived from an EMBL/GenBank/DDBJ whole genome shotgun (WGS) entry which is preliminary data.</text>
</comment>
<dbReference type="GO" id="GO:0016616">
    <property type="term" value="F:oxidoreductase activity, acting on the CH-OH group of donors, NAD or NADP as acceptor"/>
    <property type="evidence" value="ECO:0007669"/>
    <property type="project" value="UniProtKB-ARBA"/>
</dbReference>
<evidence type="ECO:0000256" key="1">
    <source>
        <dbReference type="ARBA" id="ARBA00007905"/>
    </source>
</evidence>
<dbReference type="InterPro" id="IPR023210">
    <property type="entry name" value="NADP_OxRdtase_dom"/>
</dbReference>
<dbReference type="InterPro" id="IPR020471">
    <property type="entry name" value="AKR"/>
</dbReference>
<proteinExistence type="inferred from homology"/>
<keyword evidence="2" id="KW-0521">NADP</keyword>
<evidence type="ECO:0000313" key="6">
    <source>
        <dbReference type="EMBL" id="KAI0291516.1"/>
    </source>
</evidence>
<dbReference type="PRINTS" id="PR00069">
    <property type="entry name" value="ALDKETRDTASE"/>
</dbReference>
<evidence type="ECO:0000259" key="4">
    <source>
        <dbReference type="Pfam" id="PF00248"/>
    </source>
</evidence>
<dbReference type="PANTHER" id="PTHR43827">
    <property type="entry name" value="2,5-DIKETO-D-GLUCONIC ACID REDUCTASE"/>
    <property type="match status" value="1"/>
</dbReference>
<accession>A0AAD4QIY0</accession>
<dbReference type="EMBL" id="WTXG01000155">
    <property type="protein sequence ID" value="KAI0291516.1"/>
    <property type="molecule type" value="Genomic_DNA"/>
</dbReference>
<dbReference type="EMBL" id="WTXG01000218">
    <property type="protein sequence ID" value="KAI0290522.1"/>
    <property type="molecule type" value="Genomic_DNA"/>
</dbReference>
<sequence>QDMAEIVEQALEAGFSHLDTAAIYANEQFVGKATRESGLGREDVWATTKYDDGVVSEEVHSIGITHPDPYLVHGLWSIETMTLRRLLEEMNKVKHAGLAKSIGVSNFILDLLQRTIKTGKRVPAVKQIRLHLYNYASWKDVLEFSAKRGIVTEAYGSLASITTSPGGLIDPTLARIAARIGGTSAQVIFTWAHSMGGTPDETSTYASFN</sequence>
<gene>
    <name evidence="6" type="ORF">B0F90DRAFT_1649035</name>
    <name evidence="5" type="ORF">B0F90DRAFT_1653196</name>
</gene>
<evidence type="ECO:0000313" key="5">
    <source>
        <dbReference type="EMBL" id="KAI0290522.1"/>
    </source>
</evidence>
<reference evidence="5" key="1">
    <citation type="journal article" date="2022" name="New Phytol.">
        <title>Evolutionary transition to the ectomycorrhizal habit in the genomes of a hyperdiverse lineage of mushroom-forming fungi.</title>
        <authorList>
            <person name="Looney B."/>
            <person name="Miyauchi S."/>
            <person name="Morin E."/>
            <person name="Drula E."/>
            <person name="Courty P.E."/>
            <person name="Kohler A."/>
            <person name="Kuo A."/>
            <person name="LaButti K."/>
            <person name="Pangilinan J."/>
            <person name="Lipzen A."/>
            <person name="Riley R."/>
            <person name="Andreopoulos W."/>
            <person name="He G."/>
            <person name="Johnson J."/>
            <person name="Nolan M."/>
            <person name="Tritt A."/>
            <person name="Barry K.W."/>
            <person name="Grigoriev I.V."/>
            <person name="Nagy L.G."/>
            <person name="Hibbett D."/>
            <person name="Henrissat B."/>
            <person name="Matheny P.B."/>
            <person name="Labbe J."/>
            <person name="Martin F.M."/>
        </authorList>
    </citation>
    <scope>NUCLEOTIDE SEQUENCE</scope>
    <source>
        <strain evidence="5">BPL690</strain>
    </source>
</reference>